<reference evidence="1" key="1">
    <citation type="submission" date="2021-06" db="EMBL/GenBank/DDBJ databases">
        <authorList>
            <person name="Kallberg Y."/>
            <person name="Tangrot J."/>
            <person name="Rosling A."/>
        </authorList>
    </citation>
    <scope>NUCLEOTIDE SEQUENCE</scope>
    <source>
        <strain evidence="1">MA461A</strain>
    </source>
</reference>
<name>A0ACA9SLV6_9GLOM</name>
<keyword evidence="2" id="KW-1185">Reference proteome</keyword>
<accession>A0ACA9SLV6</accession>
<comment type="caution">
    <text evidence="1">The sequence shown here is derived from an EMBL/GenBank/DDBJ whole genome shotgun (WGS) entry which is preliminary data.</text>
</comment>
<proteinExistence type="predicted"/>
<protein>
    <submittedName>
        <fullName evidence="1">26846_t:CDS:1</fullName>
    </submittedName>
</protein>
<gene>
    <name evidence="1" type="ORF">RPERSI_LOCUS32373</name>
</gene>
<evidence type="ECO:0000313" key="2">
    <source>
        <dbReference type="Proteomes" id="UP000789920"/>
    </source>
</evidence>
<dbReference type="EMBL" id="CAJVQC010134650">
    <property type="protein sequence ID" value="CAG8842555.1"/>
    <property type="molecule type" value="Genomic_DNA"/>
</dbReference>
<organism evidence="1 2">
    <name type="scientific">Racocetra persica</name>
    <dbReference type="NCBI Taxonomy" id="160502"/>
    <lineage>
        <taxon>Eukaryota</taxon>
        <taxon>Fungi</taxon>
        <taxon>Fungi incertae sedis</taxon>
        <taxon>Mucoromycota</taxon>
        <taxon>Glomeromycotina</taxon>
        <taxon>Glomeromycetes</taxon>
        <taxon>Diversisporales</taxon>
        <taxon>Gigasporaceae</taxon>
        <taxon>Racocetra</taxon>
    </lineage>
</organism>
<sequence length="87" mass="9903">LVLHKQPFTNGFQESSEPTVNPETFMIMLYKVIQMRLDAGPLAIQELNTLIKGFIAKHMLKHNQGAIRKNSKRILLAKSQNIENSLD</sequence>
<feature type="non-terminal residue" evidence="1">
    <location>
        <position position="1"/>
    </location>
</feature>
<feature type="non-terminal residue" evidence="1">
    <location>
        <position position="87"/>
    </location>
</feature>
<dbReference type="Proteomes" id="UP000789920">
    <property type="component" value="Unassembled WGS sequence"/>
</dbReference>
<evidence type="ECO:0000313" key="1">
    <source>
        <dbReference type="EMBL" id="CAG8842555.1"/>
    </source>
</evidence>